<dbReference type="GO" id="GO:0005634">
    <property type="term" value="C:nucleus"/>
    <property type="evidence" value="ECO:0007669"/>
    <property type="project" value="TreeGrafter"/>
</dbReference>
<proteinExistence type="predicted"/>
<keyword evidence="2 3" id="KW-0040">ANK repeat</keyword>
<keyword evidence="1" id="KW-0677">Repeat</keyword>
<dbReference type="InterPro" id="IPR050776">
    <property type="entry name" value="Ank_Repeat/CDKN_Inhibitor"/>
</dbReference>
<feature type="compositionally biased region" description="Basic and acidic residues" evidence="4">
    <location>
        <begin position="180"/>
        <end position="199"/>
    </location>
</feature>
<dbReference type="InterPro" id="IPR002110">
    <property type="entry name" value="Ankyrin_rpt"/>
</dbReference>
<feature type="compositionally biased region" description="Acidic residues" evidence="4">
    <location>
        <begin position="200"/>
        <end position="213"/>
    </location>
</feature>
<evidence type="ECO:0000313" key="5">
    <source>
        <dbReference type="EMBL" id="KAH7129218.1"/>
    </source>
</evidence>
<dbReference type="PROSITE" id="PS50297">
    <property type="entry name" value="ANK_REP_REGION"/>
    <property type="match status" value="3"/>
</dbReference>
<dbReference type="SUPFAM" id="SSF48403">
    <property type="entry name" value="Ankyrin repeat"/>
    <property type="match status" value="1"/>
</dbReference>
<feature type="repeat" description="ANK" evidence="3">
    <location>
        <begin position="516"/>
        <end position="548"/>
    </location>
</feature>
<feature type="repeat" description="ANK" evidence="3">
    <location>
        <begin position="483"/>
        <end position="515"/>
    </location>
</feature>
<feature type="region of interest" description="Disordered" evidence="4">
    <location>
        <begin position="180"/>
        <end position="232"/>
    </location>
</feature>
<sequence length="893" mass="99130">MEVVGAVASCIALAQGLDAGVKMVSFLKGIPDIQKDFEALQKEIKSTKGILWDSQKYAEVCPDVDDSSRLNEAIQELKDIERELSDFATGCSRVKPTQKEKAKKGKWILEAAKLEKLRRKLADAKTNLQFAVTSHHAMTMDRRTASMAIEMASIFKHVLLLAPPPPAPETGRVEELLEEVGDKSRVAEEIKEGSDCGSKDDDDDDGDGDDSDSEQQIANLEPKSLEPRQPPLFDDARIDQLRERFYGSRAGCPPGCGCRCHFGTTEYRTQPRLRALLGSFSLSCNTVPGPARTECTEPRCKRGGSVTFMLEHRFPTWFWAGVLSFKASYDVLAGFRYSSSLRPCRLINLNDNVWFLGNDLNAWCKYLESSQYHLEDITVPGYGIIEDALDKNNLEVVELLLRLWKNLLAEKCLPRRAGYAAVQWLSFENNDWETHVLRQVLELSGLEMTTTKLHSAIINGESLQSIQAALQQEPWSIDLIGNRGRAPIHDVIERNQVEALGELISAGADIDLRDYKGWTPLMLAANFNSVECMQRLLRAGCNVRLQNEEGGTALHVAAAFGSAEGVSKLLDAGASVSARNLSGQSPVHELARSSQGTSDKLVHLQTALDFDLEATDIRGRTPVILAIICRNATALRCLVDAGASLLAVTHSSNNILHLAALLSNLDVLHYLTSRTISGINTELSDSAGSIPWDSLQFAIHAPQWILGSSRRPSRDEQEAFEQLYQDIRNRNLQIDIQDIDNVLQSLSLRSQDASRAKLASIIQQKQEWRRLDLVETLQDIDHRIQEGEWESATNALNDVVQEMNEEMESSPWEKTSRWDYLKTETEEDYSDEYGSDNDEDDTDCDISMDSNGESDGESTGSDYEDATSQPNSSRRGSLGEDGIEGLVNTQNTG</sequence>
<feature type="region of interest" description="Disordered" evidence="4">
    <location>
        <begin position="825"/>
        <end position="893"/>
    </location>
</feature>
<keyword evidence="6" id="KW-1185">Reference proteome</keyword>
<dbReference type="OrthoDB" id="7464126at2759"/>
<reference evidence="5" key="1">
    <citation type="journal article" date="2021" name="Nat. Commun.">
        <title>Genetic determinants of endophytism in the Arabidopsis root mycobiome.</title>
        <authorList>
            <person name="Mesny F."/>
            <person name="Miyauchi S."/>
            <person name="Thiergart T."/>
            <person name="Pickel B."/>
            <person name="Atanasova L."/>
            <person name="Karlsson M."/>
            <person name="Huettel B."/>
            <person name="Barry K.W."/>
            <person name="Haridas S."/>
            <person name="Chen C."/>
            <person name="Bauer D."/>
            <person name="Andreopoulos W."/>
            <person name="Pangilinan J."/>
            <person name="LaButti K."/>
            <person name="Riley R."/>
            <person name="Lipzen A."/>
            <person name="Clum A."/>
            <person name="Drula E."/>
            <person name="Henrissat B."/>
            <person name="Kohler A."/>
            <person name="Grigoriev I.V."/>
            <person name="Martin F.M."/>
            <person name="Hacquard S."/>
        </authorList>
    </citation>
    <scope>NUCLEOTIDE SEQUENCE</scope>
    <source>
        <strain evidence="5">MPI-CAGE-AT-0147</strain>
    </source>
</reference>
<dbReference type="EMBL" id="JAGMUV010000018">
    <property type="protein sequence ID" value="KAH7129218.1"/>
    <property type="molecule type" value="Genomic_DNA"/>
</dbReference>
<name>A0A9P9E1L4_9HYPO</name>
<comment type="caution">
    <text evidence="5">The sequence shown here is derived from an EMBL/GenBank/DDBJ whole genome shotgun (WGS) entry which is preliminary data.</text>
</comment>
<evidence type="ECO:0000313" key="6">
    <source>
        <dbReference type="Proteomes" id="UP000738349"/>
    </source>
</evidence>
<dbReference type="PANTHER" id="PTHR24201:SF13">
    <property type="entry name" value="ANKYRIN REPEAT DOMAIN-CONTAINING PROTEIN 6-LIKE"/>
    <property type="match status" value="1"/>
</dbReference>
<feature type="compositionally biased region" description="Polar residues" evidence="4">
    <location>
        <begin position="857"/>
        <end position="875"/>
    </location>
</feature>
<feature type="repeat" description="ANK" evidence="3">
    <location>
        <begin position="549"/>
        <end position="581"/>
    </location>
</feature>
<dbReference type="Pfam" id="PF12796">
    <property type="entry name" value="Ank_2"/>
    <property type="match status" value="1"/>
</dbReference>
<dbReference type="SMART" id="SM00248">
    <property type="entry name" value="ANK"/>
    <property type="match status" value="6"/>
</dbReference>
<accession>A0A9P9E1L4</accession>
<dbReference type="InterPro" id="IPR036770">
    <property type="entry name" value="Ankyrin_rpt-contain_sf"/>
</dbReference>
<dbReference type="PANTHER" id="PTHR24201">
    <property type="entry name" value="ANK_REP_REGION DOMAIN-CONTAINING PROTEIN"/>
    <property type="match status" value="1"/>
</dbReference>
<dbReference type="Proteomes" id="UP000738349">
    <property type="component" value="Unassembled WGS sequence"/>
</dbReference>
<protein>
    <submittedName>
        <fullName evidence="5">Ankyrin repeat-containing domain protein</fullName>
    </submittedName>
</protein>
<dbReference type="PROSITE" id="PS50088">
    <property type="entry name" value="ANK_REPEAT"/>
    <property type="match status" value="3"/>
</dbReference>
<gene>
    <name evidence="5" type="ORF">EDB81DRAFT_140085</name>
</gene>
<feature type="compositionally biased region" description="Acidic residues" evidence="4">
    <location>
        <begin position="825"/>
        <end position="856"/>
    </location>
</feature>
<dbReference type="AlphaFoldDB" id="A0A9P9E1L4"/>
<dbReference type="Gene3D" id="1.25.40.20">
    <property type="entry name" value="Ankyrin repeat-containing domain"/>
    <property type="match status" value="1"/>
</dbReference>
<evidence type="ECO:0000256" key="4">
    <source>
        <dbReference type="SAM" id="MobiDB-lite"/>
    </source>
</evidence>
<organism evidence="5 6">
    <name type="scientific">Dactylonectria macrodidyma</name>
    <dbReference type="NCBI Taxonomy" id="307937"/>
    <lineage>
        <taxon>Eukaryota</taxon>
        <taxon>Fungi</taxon>
        <taxon>Dikarya</taxon>
        <taxon>Ascomycota</taxon>
        <taxon>Pezizomycotina</taxon>
        <taxon>Sordariomycetes</taxon>
        <taxon>Hypocreomycetidae</taxon>
        <taxon>Hypocreales</taxon>
        <taxon>Nectriaceae</taxon>
        <taxon>Dactylonectria</taxon>
    </lineage>
</organism>
<evidence type="ECO:0000256" key="3">
    <source>
        <dbReference type="PROSITE-ProRule" id="PRU00023"/>
    </source>
</evidence>
<evidence type="ECO:0000256" key="2">
    <source>
        <dbReference type="ARBA" id="ARBA00023043"/>
    </source>
</evidence>
<evidence type="ECO:0000256" key="1">
    <source>
        <dbReference type="ARBA" id="ARBA00022737"/>
    </source>
</evidence>